<evidence type="ECO:0000256" key="5">
    <source>
        <dbReference type="ARBA" id="ARBA00022692"/>
    </source>
</evidence>
<evidence type="ECO:0000256" key="7">
    <source>
        <dbReference type="ARBA" id="ARBA00023136"/>
    </source>
</evidence>
<evidence type="ECO:0000256" key="6">
    <source>
        <dbReference type="ARBA" id="ARBA00022989"/>
    </source>
</evidence>
<evidence type="ECO:0000256" key="8">
    <source>
        <dbReference type="SAM" id="Phobius"/>
    </source>
</evidence>
<feature type="transmembrane region" description="Helical" evidence="8">
    <location>
        <begin position="204"/>
        <end position="233"/>
    </location>
</feature>
<evidence type="ECO:0000256" key="3">
    <source>
        <dbReference type="ARBA" id="ARBA00022676"/>
    </source>
</evidence>
<dbReference type="PANTHER" id="PTHR33908">
    <property type="entry name" value="MANNOSYLTRANSFERASE YKCB-RELATED"/>
    <property type="match status" value="1"/>
</dbReference>
<dbReference type="EMBL" id="SDMK01000001">
    <property type="protein sequence ID" value="RXS96766.1"/>
    <property type="molecule type" value="Genomic_DNA"/>
</dbReference>
<keyword evidence="6 8" id="KW-1133">Transmembrane helix</keyword>
<dbReference type="RefSeq" id="WP_129206549.1">
    <property type="nucleotide sequence ID" value="NZ_BMGU01000001.1"/>
</dbReference>
<feature type="transmembrane region" description="Helical" evidence="8">
    <location>
        <begin position="17"/>
        <end position="37"/>
    </location>
</feature>
<keyword evidence="5 8" id="KW-0812">Transmembrane</keyword>
<keyword evidence="7 8" id="KW-0472">Membrane</keyword>
<dbReference type="AlphaFoldDB" id="A0A4Q1SGX0"/>
<dbReference type="GO" id="GO:0016763">
    <property type="term" value="F:pentosyltransferase activity"/>
    <property type="evidence" value="ECO:0007669"/>
    <property type="project" value="TreeGrafter"/>
</dbReference>
<proteinExistence type="predicted"/>
<evidence type="ECO:0000313" key="9">
    <source>
        <dbReference type="EMBL" id="RXS96766.1"/>
    </source>
</evidence>
<accession>A0A4Q1SGX0</accession>
<evidence type="ECO:0008006" key="11">
    <source>
        <dbReference type="Google" id="ProtNLM"/>
    </source>
</evidence>
<evidence type="ECO:0000256" key="2">
    <source>
        <dbReference type="ARBA" id="ARBA00022475"/>
    </source>
</evidence>
<dbReference type="InterPro" id="IPR050297">
    <property type="entry name" value="LipidA_mod_glycosyltrf_83"/>
</dbReference>
<gene>
    <name evidence="9" type="ORF">ESZ00_02105</name>
</gene>
<protein>
    <recommendedName>
        <fullName evidence="11">Glycosyltransferase RgtA/B/C/D-like domain-containing protein</fullName>
    </recommendedName>
</protein>
<dbReference type="GO" id="GO:0009103">
    <property type="term" value="P:lipopolysaccharide biosynthetic process"/>
    <property type="evidence" value="ECO:0007669"/>
    <property type="project" value="UniProtKB-ARBA"/>
</dbReference>
<feature type="transmembrane region" description="Helical" evidence="8">
    <location>
        <begin position="378"/>
        <end position="398"/>
    </location>
</feature>
<feature type="transmembrane region" description="Helical" evidence="8">
    <location>
        <begin position="127"/>
        <end position="147"/>
    </location>
</feature>
<keyword evidence="10" id="KW-1185">Reference proteome</keyword>
<dbReference type="Proteomes" id="UP000290253">
    <property type="component" value="Unassembled WGS sequence"/>
</dbReference>
<reference evidence="9 10" key="1">
    <citation type="journal article" date="2016" name="Int. J. Syst. Evol. Microbiol.">
        <title>Acidipila dinghuensis sp. nov., an acidobacterium isolated from forest soil.</title>
        <authorList>
            <person name="Jiang Y.W."/>
            <person name="Wang J."/>
            <person name="Chen M.H."/>
            <person name="Lv Y.Y."/>
            <person name="Qiu L.H."/>
        </authorList>
    </citation>
    <scope>NUCLEOTIDE SEQUENCE [LARGE SCALE GENOMIC DNA]</scope>
    <source>
        <strain evidence="9 10">DHOF10</strain>
    </source>
</reference>
<dbReference type="OrthoDB" id="136232at2"/>
<keyword evidence="3" id="KW-0328">Glycosyltransferase</keyword>
<evidence type="ECO:0000256" key="1">
    <source>
        <dbReference type="ARBA" id="ARBA00004651"/>
    </source>
</evidence>
<feature type="transmembrane region" description="Helical" evidence="8">
    <location>
        <begin position="239"/>
        <end position="256"/>
    </location>
</feature>
<dbReference type="PANTHER" id="PTHR33908:SF11">
    <property type="entry name" value="MEMBRANE PROTEIN"/>
    <property type="match status" value="1"/>
</dbReference>
<organism evidence="9 10">
    <name type="scientific">Silvibacterium dinghuense</name>
    <dbReference type="NCBI Taxonomy" id="1560006"/>
    <lineage>
        <taxon>Bacteria</taxon>
        <taxon>Pseudomonadati</taxon>
        <taxon>Acidobacteriota</taxon>
        <taxon>Terriglobia</taxon>
        <taxon>Terriglobales</taxon>
        <taxon>Acidobacteriaceae</taxon>
        <taxon>Silvibacterium</taxon>
    </lineage>
</organism>
<keyword evidence="2" id="KW-1003">Cell membrane</keyword>
<name>A0A4Q1SGX0_9BACT</name>
<sequence length="440" mass="47410">MKLSTASCLAWARNHRWPLILAILGTLLRLALIAGTLHHERFFDEEDYHTIGLHLSQGMGFKDGLYAVTMHDGKPVVVDKTYFTAYRAPGQPVLVALVYGVLAHTPPILTQHLPVVLRSNPAVFVEIVEALLLAVLPFVCARLGLALGLSPLAANLAAALAAFHPALAYASITLYPTVLTTTALTLGVWYSWQCIEQNRISRAVAAGVALGIAGAATTTFAPAAFLAAVILVLKKRMRMAIIVLAIGLAPALAWMMRNQRMLGDFTLATNGGYNLELGANDRATPRSGNWVELPQDWAKGEVYLDHADRKQAADWIHVHRSRYAELVVLRALAVFDSIGKPKSEGLHSSRLARLVGYALLPVMILGAFGLILYGRHPLAWLTAAALGLVILSSAATIAKPRFRFPCDPLLGVFAVGSVAKIMQGRLLASSEEHPSSATSM</sequence>
<dbReference type="GO" id="GO:0005886">
    <property type="term" value="C:plasma membrane"/>
    <property type="evidence" value="ECO:0007669"/>
    <property type="project" value="UniProtKB-SubCell"/>
</dbReference>
<evidence type="ECO:0000256" key="4">
    <source>
        <dbReference type="ARBA" id="ARBA00022679"/>
    </source>
</evidence>
<evidence type="ECO:0000313" key="10">
    <source>
        <dbReference type="Proteomes" id="UP000290253"/>
    </source>
</evidence>
<comment type="subcellular location">
    <subcellularLocation>
        <location evidence="1">Cell membrane</location>
        <topology evidence="1">Multi-pass membrane protein</topology>
    </subcellularLocation>
</comment>
<keyword evidence="4" id="KW-0808">Transferase</keyword>
<feature type="transmembrane region" description="Helical" evidence="8">
    <location>
        <begin position="351"/>
        <end position="372"/>
    </location>
</feature>
<feature type="transmembrane region" description="Helical" evidence="8">
    <location>
        <begin position="167"/>
        <end position="192"/>
    </location>
</feature>
<comment type="caution">
    <text evidence="9">The sequence shown here is derived from an EMBL/GenBank/DDBJ whole genome shotgun (WGS) entry which is preliminary data.</text>
</comment>